<evidence type="ECO:0000256" key="11">
    <source>
        <dbReference type="PIRNR" id="PIRNR001365"/>
    </source>
</evidence>
<sequence>MASIGWKQSRFAPHGYKMTRLNFKGMMAPTFAPFKADGSLNLEMVKPYAAHLKKQGVTGVWVNGSVGEGLSMTVAERKAVAEAWLACRDDVPTVIVHCGAVCLKDVQEMACHAESHGASAVAVLPNVYERPATTDQLVDYMQEVAKACPRTPLFYYHIPMKTCVNLSMSEFLAKGVKRVPTLAGIKFTDMDVSGEGRKCLAVDSTLTIFSGFDESLQEALSVGFTACVNSSGNFVPQLGSRIFSLMAAGDADGAKKVQDQLLDCLAIIFAESGGFNGAGLKAACTILTGLQLGPTRLPVQMLTQDRMNTVRKNLGSRGFKVY</sequence>
<feature type="active site" description="Schiff-base intermediate with substrate" evidence="12">
    <location>
        <position position="186"/>
    </location>
</feature>
<evidence type="ECO:0000256" key="8">
    <source>
        <dbReference type="ARBA" id="ARBA00023270"/>
    </source>
</evidence>
<dbReference type="SUPFAM" id="SSF51569">
    <property type="entry name" value="Aldolase"/>
    <property type="match status" value="1"/>
</dbReference>
<comment type="pathway">
    <text evidence="2">Amino-sugar metabolism; N-acetylneuraminate degradation.</text>
</comment>
<evidence type="ECO:0000256" key="6">
    <source>
        <dbReference type="ARBA" id="ARBA00022490"/>
    </source>
</evidence>
<evidence type="ECO:0000256" key="2">
    <source>
        <dbReference type="ARBA" id="ARBA00004878"/>
    </source>
</evidence>
<dbReference type="InterPro" id="IPR002220">
    <property type="entry name" value="DapA-like"/>
</dbReference>
<dbReference type="Gene3D" id="3.20.20.70">
    <property type="entry name" value="Aldolase class I"/>
    <property type="match status" value="1"/>
</dbReference>
<comment type="caution">
    <text evidence="14">The sequence shown here is derived from an EMBL/GenBank/DDBJ whole genome shotgun (WGS) entry which is preliminary data.</text>
</comment>
<organism evidence="14 15">
    <name type="scientific">Scylla paramamosain</name>
    <name type="common">Mud crab</name>
    <dbReference type="NCBI Taxonomy" id="85552"/>
    <lineage>
        <taxon>Eukaryota</taxon>
        <taxon>Metazoa</taxon>
        <taxon>Ecdysozoa</taxon>
        <taxon>Arthropoda</taxon>
        <taxon>Crustacea</taxon>
        <taxon>Multicrustacea</taxon>
        <taxon>Malacostraca</taxon>
        <taxon>Eumalacostraca</taxon>
        <taxon>Eucarida</taxon>
        <taxon>Decapoda</taxon>
        <taxon>Pleocyemata</taxon>
        <taxon>Brachyura</taxon>
        <taxon>Eubrachyura</taxon>
        <taxon>Portunoidea</taxon>
        <taxon>Portunidae</taxon>
        <taxon>Portuninae</taxon>
        <taxon>Scylla</taxon>
    </lineage>
</organism>
<keyword evidence="6" id="KW-0963">Cytoplasm</keyword>
<gene>
    <name evidence="14" type="ORF">O3P69_008640</name>
</gene>
<evidence type="ECO:0000256" key="7">
    <source>
        <dbReference type="ARBA" id="ARBA00023239"/>
    </source>
</evidence>
<keyword evidence="7 11" id="KW-0456">Lyase</keyword>
<comment type="similarity">
    <text evidence="3">Belongs to the DapA family. NanA subfamily.</text>
</comment>
<dbReference type="PIRSF" id="PIRSF001365">
    <property type="entry name" value="DHDPS"/>
    <property type="match status" value="1"/>
</dbReference>
<keyword evidence="9" id="KW-0119">Carbohydrate metabolism</keyword>
<comment type="subunit">
    <text evidence="4">Homotetramer.</text>
</comment>
<keyword evidence="8" id="KW-0704">Schiff base</keyword>
<evidence type="ECO:0000256" key="12">
    <source>
        <dbReference type="PIRSR" id="PIRSR001365-1"/>
    </source>
</evidence>
<dbReference type="PANTHER" id="PTHR12128">
    <property type="entry name" value="DIHYDRODIPICOLINATE SYNTHASE"/>
    <property type="match status" value="1"/>
</dbReference>
<evidence type="ECO:0000256" key="13">
    <source>
        <dbReference type="PIRSR" id="PIRSR001365-2"/>
    </source>
</evidence>
<reference evidence="14 15" key="1">
    <citation type="submission" date="2023-03" db="EMBL/GenBank/DDBJ databases">
        <title>High-quality genome of Scylla paramamosain provides insights in environmental adaptation.</title>
        <authorList>
            <person name="Zhang L."/>
        </authorList>
    </citation>
    <scope>NUCLEOTIDE SEQUENCE [LARGE SCALE GENOMIC DNA]</scope>
    <source>
        <strain evidence="14">LZ_2023a</strain>
        <tissue evidence="14">Muscle</tissue>
    </source>
</reference>
<feature type="active site" description="Proton donor/acceptor" evidence="12">
    <location>
        <position position="156"/>
    </location>
</feature>
<dbReference type="AlphaFoldDB" id="A0AAW0SPJ7"/>
<feature type="binding site" evidence="13">
    <location>
        <position position="228"/>
    </location>
    <ligand>
        <name>pyruvate</name>
        <dbReference type="ChEBI" id="CHEBI:15361"/>
    </ligand>
</feature>
<evidence type="ECO:0000256" key="3">
    <source>
        <dbReference type="ARBA" id="ARBA00006324"/>
    </source>
</evidence>
<evidence type="ECO:0000256" key="4">
    <source>
        <dbReference type="ARBA" id="ARBA00011881"/>
    </source>
</evidence>
<dbReference type="Proteomes" id="UP001487740">
    <property type="component" value="Unassembled WGS sequence"/>
</dbReference>
<evidence type="ECO:0000256" key="1">
    <source>
        <dbReference type="ARBA" id="ARBA00004496"/>
    </source>
</evidence>
<dbReference type="PANTHER" id="PTHR12128:SF21">
    <property type="entry name" value="N-ACETYLNEURAMINATE LYASE"/>
    <property type="match status" value="1"/>
</dbReference>
<dbReference type="InterPro" id="IPR013785">
    <property type="entry name" value="Aldolase_TIM"/>
</dbReference>
<evidence type="ECO:0000256" key="10">
    <source>
        <dbReference type="ARBA" id="ARBA00044906"/>
    </source>
</evidence>
<evidence type="ECO:0000313" key="15">
    <source>
        <dbReference type="Proteomes" id="UP001487740"/>
    </source>
</evidence>
<dbReference type="Pfam" id="PF00701">
    <property type="entry name" value="DHDPS"/>
    <property type="match status" value="1"/>
</dbReference>
<comment type="catalytic activity">
    <reaction evidence="10">
        <text>aceneuramate = aldehydo-N-acetyl-D-mannosamine + pyruvate</text>
        <dbReference type="Rhea" id="RHEA:23296"/>
        <dbReference type="ChEBI" id="CHEBI:15361"/>
        <dbReference type="ChEBI" id="CHEBI:17122"/>
        <dbReference type="ChEBI" id="CHEBI:173083"/>
        <dbReference type="EC" id="4.1.3.3"/>
    </reaction>
</comment>
<protein>
    <recommendedName>
        <fullName evidence="5">N-acetylneuraminate lyase</fullName>
        <ecNumber evidence="5">4.1.3.3</ecNumber>
    </recommendedName>
</protein>
<name>A0AAW0SPJ7_SCYPA</name>
<evidence type="ECO:0000256" key="5">
    <source>
        <dbReference type="ARBA" id="ARBA00012911"/>
    </source>
</evidence>
<evidence type="ECO:0000256" key="9">
    <source>
        <dbReference type="ARBA" id="ARBA00023277"/>
    </source>
</evidence>
<proteinExistence type="inferred from homology"/>
<comment type="subcellular location">
    <subcellularLocation>
        <location evidence="1">Cytoplasm</location>
    </subcellularLocation>
</comment>
<evidence type="ECO:0000313" key="14">
    <source>
        <dbReference type="EMBL" id="KAK8376057.1"/>
    </source>
</evidence>
<accession>A0AAW0SPJ7</accession>
<dbReference type="GO" id="GO:0005737">
    <property type="term" value="C:cytoplasm"/>
    <property type="evidence" value="ECO:0007669"/>
    <property type="project" value="UniProtKB-SubCell"/>
</dbReference>
<dbReference type="EMBL" id="JARAKH010000049">
    <property type="protein sequence ID" value="KAK8376057.1"/>
    <property type="molecule type" value="Genomic_DNA"/>
</dbReference>
<dbReference type="GO" id="GO:0008747">
    <property type="term" value="F:N-acetylneuraminate lyase activity"/>
    <property type="evidence" value="ECO:0007669"/>
    <property type="project" value="UniProtKB-EC"/>
</dbReference>
<dbReference type="PRINTS" id="PR00146">
    <property type="entry name" value="DHPICSNTHASE"/>
</dbReference>
<keyword evidence="15" id="KW-1185">Reference proteome</keyword>
<dbReference type="EC" id="4.1.3.3" evidence="5"/>
<dbReference type="SMART" id="SM01130">
    <property type="entry name" value="DHDPS"/>
    <property type="match status" value="1"/>
</dbReference>